<name>A0A6J4I111_9SPHI</name>
<organism evidence="1">
    <name type="scientific">uncultured Cytophagales bacterium</name>
    <dbReference type="NCBI Taxonomy" id="158755"/>
    <lineage>
        <taxon>Bacteria</taxon>
        <taxon>Pseudomonadati</taxon>
        <taxon>Bacteroidota</taxon>
        <taxon>Sphingobacteriia</taxon>
        <taxon>Sphingobacteriales</taxon>
        <taxon>environmental samples</taxon>
    </lineage>
</organism>
<proteinExistence type="predicted"/>
<reference evidence="1" key="1">
    <citation type="submission" date="2020-02" db="EMBL/GenBank/DDBJ databases">
        <authorList>
            <person name="Meier V. D."/>
        </authorList>
    </citation>
    <scope>NUCLEOTIDE SEQUENCE</scope>
    <source>
        <strain evidence="1">AVDCRST_MAG56</strain>
    </source>
</reference>
<dbReference type="Gene3D" id="3.30.1460.10">
    <property type="match status" value="1"/>
</dbReference>
<sequence>MHLTDTMEKLAVEIDGMFVDYSFENTIITVPVSRYRYQNVTGYLMQKPQGTVIEFMSKVCPLGTAIDPMAMLELNQELFYSKVIIHEGFLKVAAAALFEHCTEELIKDMVLEVAKVADDLEHQLVGEDLY</sequence>
<accession>A0A6J4I111</accession>
<evidence type="ECO:0000313" key="1">
    <source>
        <dbReference type="EMBL" id="CAA9239258.1"/>
    </source>
</evidence>
<dbReference type="EMBL" id="CADCTQ010000127">
    <property type="protein sequence ID" value="CAA9239258.1"/>
    <property type="molecule type" value="Genomic_DNA"/>
</dbReference>
<gene>
    <name evidence="1" type="ORF">AVDCRST_MAG56-1572</name>
</gene>
<dbReference type="AlphaFoldDB" id="A0A6J4I111"/>
<protein>
    <submittedName>
        <fullName evidence="1">Uncharacterized protein</fullName>
    </submittedName>
</protein>